<evidence type="ECO:0000313" key="2">
    <source>
        <dbReference type="EMBL" id="MDW6003311.1"/>
    </source>
</evidence>
<feature type="compositionally biased region" description="Polar residues" evidence="1">
    <location>
        <begin position="8"/>
        <end position="20"/>
    </location>
</feature>
<proteinExistence type="predicted"/>
<dbReference type="Proteomes" id="UP001283366">
    <property type="component" value="Unassembled WGS sequence"/>
</dbReference>
<dbReference type="Proteomes" id="UP000196125">
    <property type="component" value="Unassembled WGS sequence"/>
</dbReference>
<evidence type="ECO:0000313" key="5">
    <source>
        <dbReference type="Proteomes" id="UP001283366"/>
    </source>
</evidence>
<evidence type="ECO:0000313" key="4">
    <source>
        <dbReference type="Proteomes" id="UP000196125"/>
    </source>
</evidence>
<dbReference type="EMBL" id="FXXI01000001">
    <property type="protein sequence ID" value="SMR99899.1"/>
    <property type="molecule type" value="Genomic_DNA"/>
</dbReference>
<accession>A0A1Y6IQH5</accession>
<gene>
    <name evidence="2" type="ORF">SBX37_10670</name>
    <name evidence="3" type="ORF">VIM7927_01135</name>
</gene>
<evidence type="ECO:0000256" key="1">
    <source>
        <dbReference type="SAM" id="MobiDB-lite"/>
    </source>
</evidence>
<reference evidence="2 5" key="2">
    <citation type="submission" date="2023-11" db="EMBL/GenBank/DDBJ databases">
        <title>Plant-associative lifestyle of Vibrio porteresiae and its evolutionary dynamics.</title>
        <authorList>
            <person name="Rameshkumar N."/>
            <person name="Kirti K."/>
        </authorList>
    </citation>
    <scope>NUCLEOTIDE SEQUENCE [LARGE SCALE GENOMIC DNA]</scope>
    <source>
        <strain evidence="2 5">MSSRF38</strain>
    </source>
</reference>
<feature type="region of interest" description="Disordered" evidence="1">
    <location>
        <begin position="1"/>
        <end position="22"/>
    </location>
</feature>
<dbReference type="AlphaFoldDB" id="A0A1Y6IQH5"/>
<keyword evidence="5" id="KW-1185">Reference proteome</keyword>
<reference evidence="3 4" key="1">
    <citation type="submission" date="2017-05" db="EMBL/GenBank/DDBJ databases">
        <authorList>
            <person name="Song R."/>
            <person name="Chenine A.L."/>
            <person name="Ruprecht R.M."/>
        </authorList>
    </citation>
    <scope>NUCLEOTIDE SEQUENCE [LARGE SCALE GENOMIC DNA]</scope>
    <source>
        <strain evidence="3 4">CECT 7927</strain>
    </source>
</reference>
<evidence type="ECO:0000313" key="3">
    <source>
        <dbReference type="EMBL" id="SMR99899.1"/>
    </source>
</evidence>
<dbReference type="EMBL" id="JAWRCO010000001">
    <property type="protein sequence ID" value="MDW6003311.1"/>
    <property type="molecule type" value="Genomic_DNA"/>
</dbReference>
<dbReference type="RefSeq" id="WP_234993539.1">
    <property type="nucleotide sequence ID" value="NZ_AP024883.1"/>
</dbReference>
<name>A0A1Y6IQH5_9VIBR</name>
<organism evidence="3 4">
    <name type="scientific">Vibrio mangrovi</name>
    <dbReference type="NCBI Taxonomy" id="474394"/>
    <lineage>
        <taxon>Bacteria</taxon>
        <taxon>Pseudomonadati</taxon>
        <taxon>Pseudomonadota</taxon>
        <taxon>Gammaproteobacteria</taxon>
        <taxon>Vibrionales</taxon>
        <taxon>Vibrionaceae</taxon>
        <taxon>Vibrio</taxon>
    </lineage>
</organism>
<sequence>MSDIPKPTNISSLNTSTQPTVDEVRIPEFPHTRPRGNGMPQILNTADNLATLLDHLGVQGALNEMTFELEILQRGQPTQSPDAIRSKIISAMSICDMPRQAIDDHLTALSEHNSITRSKTGWETGSGMGSTGSAP</sequence>
<protein>
    <submittedName>
        <fullName evidence="3">Uncharacterized protein</fullName>
    </submittedName>
</protein>